<accession>B4S7H2</accession>
<dbReference type="HOGENOM" id="CLU_131550_1_3_10"/>
<dbReference type="EMBL" id="CP001108">
    <property type="protein sequence ID" value="ACF46009.1"/>
    <property type="molecule type" value="Genomic_DNA"/>
</dbReference>
<evidence type="ECO:0000259" key="1">
    <source>
        <dbReference type="Pfam" id="PF04149"/>
    </source>
</evidence>
<sequence length="67" mass="7526">MSEKITFNGREFHKSSFSGPGHNCVGVSIQNDSVAVINTNTKKEMVTFTQDEWKAFIQGVKNSEFEL</sequence>
<dbReference type="KEGG" id="paa:Paes_0967"/>
<dbReference type="InterPro" id="IPR007278">
    <property type="entry name" value="DUF397"/>
</dbReference>
<protein>
    <submittedName>
        <fullName evidence="2">Regulator</fullName>
    </submittedName>
</protein>
<dbReference type="AlphaFoldDB" id="B4S7H2"/>
<organism evidence="2 3">
    <name type="scientific">Prosthecochloris aestuarii (strain DSM 271 / SK 413)</name>
    <dbReference type="NCBI Taxonomy" id="290512"/>
    <lineage>
        <taxon>Bacteria</taxon>
        <taxon>Pseudomonadati</taxon>
        <taxon>Chlorobiota</taxon>
        <taxon>Chlorobiia</taxon>
        <taxon>Chlorobiales</taxon>
        <taxon>Chlorobiaceae</taxon>
        <taxon>Prosthecochloris</taxon>
    </lineage>
</organism>
<name>B4S7H2_PROA2</name>
<reference evidence="2" key="1">
    <citation type="submission" date="2008-06" db="EMBL/GenBank/DDBJ databases">
        <title>Complete sequence of chromosome of Prosthecochloris aestuarii DSM 271.</title>
        <authorList>
            <consortium name="US DOE Joint Genome Institute"/>
            <person name="Lucas S."/>
            <person name="Copeland A."/>
            <person name="Lapidus A."/>
            <person name="Glavina del Rio T."/>
            <person name="Dalin E."/>
            <person name="Tice H."/>
            <person name="Bruce D."/>
            <person name="Goodwin L."/>
            <person name="Pitluck S."/>
            <person name="Schmutz J."/>
            <person name="Larimer F."/>
            <person name="Land M."/>
            <person name="Hauser L."/>
            <person name="Kyrpides N."/>
            <person name="Anderson I."/>
            <person name="Liu Z."/>
            <person name="Li T."/>
            <person name="Zhao F."/>
            <person name="Overmann J."/>
            <person name="Bryant D.A."/>
            <person name="Richardson P."/>
        </authorList>
    </citation>
    <scope>NUCLEOTIDE SEQUENCE [LARGE SCALE GENOMIC DNA]</scope>
    <source>
        <strain evidence="2">DSM 271</strain>
    </source>
</reference>
<dbReference type="Pfam" id="PF04149">
    <property type="entry name" value="DUF397"/>
    <property type="match status" value="1"/>
</dbReference>
<gene>
    <name evidence="2" type="ordered locus">Paes_0967</name>
</gene>
<evidence type="ECO:0000313" key="3">
    <source>
        <dbReference type="Proteomes" id="UP000002725"/>
    </source>
</evidence>
<proteinExistence type="predicted"/>
<evidence type="ECO:0000313" key="2">
    <source>
        <dbReference type="EMBL" id="ACF46009.1"/>
    </source>
</evidence>
<feature type="domain" description="DUF397" evidence="1">
    <location>
        <begin position="12"/>
        <end position="61"/>
    </location>
</feature>
<dbReference type="Proteomes" id="UP000002725">
    <property type="component" value="Chromosome"/>
</dbReference>
<dbReference type="STRING" id="290512.Paes_0967"/>
<keyword evidence="3" id="KW-1185">Reference proteome</keyword>
<dbReference type="RefSeq" id="WP_012505546.1">
    <property type="nucleotide sequence ID" value="NC_011059.1"/>
</dbReference>